<gene>
    <name evidence="3" type="primary">LOC106161986</name>
</gene>
<dbReference type="PANTHER" id="PTHR44444">
    <property type="entry name" value="PROTEIN SEL-1 HOMOLOG 3"/>
    <property type="match status" value="1"/>
</dbReference>
<evidence type="ECO:0000313" key="3">
    <source>
        <dbReference type="RefSeq" id="XP_023930003.1"/>
    </source>
</evidence>
<protein>
    <submittedName>
        <fullName evidence="3">Protein sel-1 homolog 3</fullName>
    </submittedName>
</protein>
<dbReference type="PANTHER" id="PTHR44444:SF6">
    <property type="entry name" value="LAMININ G DOMAIN-CONTAINING PROTEIN"/>
    <property type="match status" value="1"/>
</dbReference>
<evidence type="ECO:0000256" key="1">
    <source>
        <dbReference type="SAM" id="SignalP"/>
    </source>
</evidence>
<dbReference type="SMART" id="SM00671">
    <property type="entry name" value="SEL1"/>
    <property type="match status" value="8"/>
</dbReference>
<dbReference type="Proteomes" id="UP000085678">
    <property type="component" value="Unplaced"/>
</dbReference>
<keyword evidence="1" id="KW-0732">Signal</keyword>
<proteinExistence type="predicted"/>
<dbReference type="RefSeq" id="XP_023930003.1">
    <property type="nucleotide sequence ID" value="XM_024074235.1"/>
</dbReference>
<evidence type="ECO:0000313" key="2">
    <source>
        <dbReference type="Proteomes" id="UP000085678"/>
    </source>
</evidence>
<dbReference type="Gene3D" id="1.25.40.10">
    <property type="entry name" value="Tetratricopeptide repeat domain"/>
    <property type="match status" value="2"/>
</dbReference>
<reference evidence="3" key="1">
    <citation type="journal article" date="2015" name="Nat. Commun.">
        <title>The Lingula genome provides insights into brachiopod evolution and the origin of phosphate biomineralization.</title>
        <authorList>
            <person name="Luo Y.J."/>
            <person name="Takeuchi T."/>
            <person name="Koyanagi R."/>
            <person name="Yamada L."/>
            <person name="Kanda M."/>
            <person name="Khalturina M."/>
            <person name="Fujie M."/>
            <person name="Yamasaki S.I."/>
            <person name="Endo K."/>
            <person name="Satoh N."/>
        </authorList>
    </citation>
    <scope>NUCLEOTIDE SEQUENCE</scope>
</reference>
<feature type="signal peptide" evidence="1">
    <location>
        <begin position="1"/>
        <end position="26"/>
    </location>
</feature>
<dbReference type="InterPro" id="IPR011990">
    <property type="entry name" value="TPR-like_helical_dom_sf"/>
</dbReference>
<keyword evidence="2" id="KW-1185">Reference proteome</keyword>
<accession>A0A2R2MIG6</accession>
<dbReference type="KEGG" id="lak:106161986"/>
<dbReference type="Pfam" id="PF08238">
    <property type="entry name" value="Sel1"/>
    <property type="match status" value="6"/>
</dbReference>
<dbReference type="OrthoDB" id="272077at2759"/>
<dbReference type="STRING" id="7574.A0A2R2MIG6"/>
<dbReference type="GeneID" id="106161986"/>
<dbReference type="InterPro" id="IPR006597">
    <property type="entry name" value="Sel1-like"/>
</dbReference>
<dbReference type="InParanoid" id="A0A2R2MIG6"/>
<sequence length="1050" mass="118969">MEEDEWSLTLQRIIFSLLLFIRVSVAQDISSTDVPVQQIRAVNTYSIDFQDLPPLIPMNNLPNTNVTVTYGCKEPSVAGVELSAIITNTGQKLMLFDKTWLCLPLEHIVQSLKINLKVNEKSLKELKMLLSSQQRTTSNSGAAQSSNTFGLTSLTVPAVVRAWIISRELYSLSENHQGAWNMASTRTSYQIKISLPMSMLTEENEQTKNVSRKLCHSWKKVLQDEISKSQPLCVQEEDDVIQILTYPVLMRASAHGVSRTFTPFKNKELRQEQLSSPRFTAVIYLYVMQYNCSTSKFGSLVQQRTWDGQFLTPIILIQEEGKIHVQVHKKNNQSVALVTPLTIPKNKWCRLVLVFDQYYWNLTATCRSKIGTWEKVFFTEYTYTPEQKFRYSDTAGTFDFGGTDAIPSFKGILGHVTWYRRTAVPSSKIPYLPDTDPAFQLGWEIDHHKARCEGHNSRYFLLLLAYMTKLKHIDKKRSCPAVPLVTKPYTSPTCSQYSQPGLLSNHERALLTSMILTGRKSRQYVGLVLYEEALSILELSFSNAPHAVTLLEQASCYGNHAASFTLSAIYTYGVGVNASKYEALYHLGQGVLAGHRLCLLAMGNKHMNGLTHVPYDLELAYTYYKHISDITKDDKESYSHEDVYTEPIRLNDDFEVSETTEEDGDIFLWLKYQASQGDLWAMRRLGLLRYWGSHGVTRNLTEAVMYYRMAAKAGDPIALFDYGLLQLKGLGIKKNISQALQNLNKSAEMNHGDAWNALGWYYLNFEDNLNESARCFEKAYSLGSVSAGHNLGYLHHTGQFPGKGADKYTAYQYYEWAADQGHLDSGVMVATFYHKGFPGLDRNPYQAAIWAQFLGEKSNAVGRLLRRALRAYKDEDRHIALLYYLLAAYTGIEAANFNFAWLAEDHPEYVKKYIAEECIWKHYNLSTQRPVNAVDPVAFNKMGDYFWYGIKEARNTTAAALMYGKAAARDPHGLFNLAAVVAEGVEVPQQVWGELQVPPSIQQDKLALQSELYSRCAEYDSAEAYIPCQLALVKVTLQNTAERVLSFLGF</sequence>
<organism evidence="2 3">
    <name type="scientific">Lingula anatina</name>
    <name type="common">Brachiopod</name>
    <name type="synonym">Lingula unguis</name>
    <dbReference type="NCBI Taxonomy" id="7574"/>
    <lineage>
        <taxon>Eukaryota</taxon>
        <taxon>Metazoa</taxon>
        <taxon>Spiralia</taxon>
        <taxon>Lophotrochozoa</taxon>
        <taxon>Brachiopoda</taxon>
        <taxon>Linguliformea</taxon>
        <taxon>Lingulata</taxon>
        <taxon>Lingulida</taxon>
        <taxon>Linguloidea</taxon>
        <taxon>Lingulidae</taxon>
        <taxon>Lingula</taxon>
    </lineage>
</organism>
<reference evidence="3" key="2">
    <citation type="submission" date="2025-08" db="UniProtKB">
        <authorList>
            <consortium name="RefSeq"/>
        </authorList>
    </citation>
    <scope>IDENTIFICATION</scope>
</reference>
<dbReference type="AlphaFoldDB" id="A0A2R2MIG6"/>
<name>A0A2R2MIG6_LINAN</name>
<dbReference type="InterPro" id="IPR042756">
    <property type="entry name" value="Sel-1L3"/>
</dbReference>
<dbReference type="SUPFAM" id="SSF81901">
    <property type="entry name" value="HCP-like"/>
    <property type="match status" value="2"/>
</dbReference>
<feature type="chain" id="PRO_5015166320" evidence="1">
    <location>
        <begin position="27"/>
        <end position="1050"/>
    </location>
</feature>